<feature type="non-terminal residue" evidence="1">
    <location>
        <position position="1"/>
    </location>
</feature>
<name>A0ABN8R4V6_9CNID</name>
<protein>
    <submittedName>
        <fullName evidence="1">Uncharacterized protein</fullName>
    </submittedName>
</protein>
<organism evidence="1 2">
    <name type="scientific">Porites lobata</name>
    <dbReference type="NCBI Taxonomy" id="104759"/>
    <lineage>
        <taxon>Eukaryota</taxon>
        <taxon>Metazoa</taxon>
        <taxon>Cnidaria</taxon>
        <taxon>Anthozoa</taxon>
        <taxon>Hexacorallia</taxon>
        <taxon>Scleractinia</taxon>
        <taxon>Fungiina</taxon>
        <taxon>Poritidae</taxon>
        <taxon>Porites</taxon>
    </lineage>
</organism>
<dbReference type="Proteomes" id="UP001159405">
    <property type="component" value="Unassembled WGS sequence"/>
</dbReference>
<proteinExistence type="predicted"/>
<gene>
    <name evidence="1" type="ORF">PLOB_00015113</name>
</gene>
<comment type="caution">
    <text evidence="1">The sequence shown here is derived from an EMBL/GenBank/DDBJ whole genome shotgun (WGS) entry which is preliminary data.</text>
</comment>
<sequence>ISFAQNHFTVRKCFQYFLPEKVTGYIHHRICILVECYIWLSAILEDINPVIQKIEQLFFPVIDRESKLRKASEIDLVPVLFIPAHITFILPL</sequence>
<evidence type="ECO:0000313" key="1">
    <source>
        <dbReference type="EMBL" id="CAH3174384.1"/>
    </source>
</evidence>
<keyword evidence="2" id="KW-1185">Reference proteome</keyword>
<dbReference type="EMBL" id="CALNXK010000190">
    <property type="protein sequence ID" value="CAH3174384.1"/>
    <property type="molecule type" value="Genomic_DNA"/>
</dbReference>
<reference evidence="1 2" key="1">
    <citation type="submission" date="2022-05" db="EMBL/GenBank/DDBJ databases">
        <authorList>
            <consortium name="Genoscope - CEA"/>
            <person name="William W."/>
        </authorList>
    </citation>
    <scope>NUCLEOTIDE SEQUENCE [LARGE SCALE GENOMIC DNA]</scope>
</reference>
<evidence type="ECO:0000313" key="2">
    <source>
        <dbReference type="Proteomes" id="UP001159405"/>
    </source>
</evidence>
<accession>A0ABN8R4V6</accession>